<dbReference type="AlphaFoldDB" id="A0A4U0WME7"/>
<keyword evidence="3 8" id="KW-0812">Transmembrane</keyword>
<dbReference type="InterPro" id="IPR006593">
    <property type="entry name" value="Cyt_b561/ferric_Rdtase_TM"/>
</dbReference>
<gene>
    <name evidence="11" type="ORF">B0A55_09094</name>
</gene>
<evidence type="ECO:0008006" key="13">
    <source>
        <dbReference type="Google" id="ProtNLM"/>
    </source>
</evidence>
<dbReference type="PANTHER" id="PTHR47797:SF1">
    <property type="entry name" value="CYTOCHROME B561 DOMAIN-CONTAINING PROTEIN-RELATED"/>
    <property type="match status" value="1"/>
</dbReference>
<keyword evidence="12" id="KW-1185">Reference proteome</keyword>
<dbReference type="InterPro" id="IPR019019">
    <property type="entry name" value="H-type_lectin_domain"/>
</dbReference>
<evidence type="ECO:0000256" key="8">
    <source>
        <dbReference type="SAM" id="Phobius"/>
    </source>
</evidence>
<evidence type="ECO:0000313" key="11">
    <source>
        <dbReference type="EMBL" id="TKA63788.1"/>
    </source>
</evidence>
<dbReference type="OrthoDB" id="291007at2759"/>
<dbReference type="STRING" id="329884.A0A4U0WME7"/>
<dbReference type="SUPFAM" id="SSF141086">
    <property type="entry name" value="Agglutinin HPA-like"/>
    <property type="match status" value="3"/>
</dbReference>
<dbReference type="Gene3D" id="2.60.40.1210">
    <property type="entry name" value="Cellobiose dehydrogenase, cytochrome domain"/>
    <property type="match status" value="1"/>
</dbReference>
<dbReference type="GO" id="GO:0016020">
    <property type="term" value="C:membrane"/>
    <property type="evidence" value="ECO:0007669"/>
    <property type="project" value="UniProtKB-SubCell"/>
</dbReference>
<dbReference type="Gene3D" id="1.20.120.1770">
    <property type="match status" value="1"/>
</dbReference>
<organism evidence="11 12">
    <name type="scientific">Friedmanniomyces simplex</name>
    <dbReference type="NCBI Taxonomy" id="329884"/>
    <lineage>
        <taxon>Eukaryota</taxon>
        <taxon>Fungi</taxon>
        <taxon>Dikarya</taxon>
        <taxon>Ascomycota</taxon>
        <taxon>Pezizomycotina</taxon>
        <taxon>Dothideomycetes</taxon>
        <taxon>Dothideomycetidae</taxon>
        <taxon>Mycosphaerellales</taxon>
        <taxon>Teratosphaeriaceae</taxon>
        <taxon>Friedmanniomyces</taxon>
    </lineage>
</organism>
<evidence type="ECO:0000313" key="12">
    <source>
        <dbReference type="Proteomes" id="UP000309340"/>
    </source>
</evidence>
<feature type="compositionally biased region" description="Basic and acidic residues" evidence="7">
    <location>
        <begin position="7"/>
        <end position="25"/>
    </location>
</feature>
<dbReference type="InterPro" id="IPR015920">
    <property type="entry name" value="Cellobiose_DH-like_cyt"/>
</dbReference>
<dbReference type="GO" id="GO:0007155">
    <property type="term" value="P:cell adhesion"/>
    <property type="evidence" value="ECO:0007669"/>
    <property type="project" value="InterPro"/>
</dbReference>
<feature type="transmembrane region" description="Helical" evidence="8">
    <location>
        <begin position="535"/>
        <end position="560"/>
    </location>
</feature>
<keyword evidence="5 8" id="KW-1133">Transmembrane helix</keyword>
<reference evidence="11 12" key="1">
    <citation type="submission" date="2017-03" db="EMBL/GenBank/DDBJ databases">
        <title>Genomes of endolithic fungi from Antarctica.</title>
        <authorList>
            <person name="Coleine C."/>
            <person name="Masonjones S."/>
            <person name="Stajich J.E."/>
        </authorList>
    </citation>
    <scope>NUCLEOTIDE SEQUENCE [LARGE SCALE GENOMIC DNA]</scope>
    <source>
        <strain evidence="11 12">CCFEE 5184</strain>
    </source>
</reference>
<protein>
    <recommendedName>
        <fullName evidence="13">Cytochrome b561 domain-containing protein</fullName>
    </recommendedName>
</protein>
<dbReference type="SUPFAM" id="SSF49344">
    <property type="entry name" value="CBD9-like"/>
    <property type="match status" value="1"/>
</dbReference>
<proteinExistence type="predicted"/>
<comment type="caution">
    <text evidence="11">The sequence shown here is derived from an EMBL/GenBank/DDBJ whole genome shotgun (WGS) entry which is preliminary data.</text>
</comment>
<dbReference type="Gene3D" id="2.60.40.2080">
    <property type="match status" value="3"/>
</dbReference>
<dbReference type="InterPro" id="IPR037221">
    <property type="entry name" value="H-type_lectin_dom_sf"/>
</dbReference>
<evidence type="ECO:0000256" key="7">
    <source>
        <dbReference type="SAM" id="MobiDB-lite"/>
    </source>
</evidence>
<evidence type="ECO:0000256" key="5">
    <source>
        <dbReference type="ARBA" id="ARBA00022989"/>
    </source>
</evidence>
<feature type="transmembrane region" description="Helical" evidence="8">
    <location>
        <begin position="508"/>
        <end position="529"/>
    </location>
</feature>
<evidence type="ECO:0000256" key="6">
    <source>
        <dbReference type="ARBA" id="ARBA00023136"/>
    </source>
</evidence>
<feature type="region of interest" description="Disordered" evidence="7">
    <location>
        <begin position="1"/>
        <end position="38"/>
    </location>
</feature>
<dbReference type="SMART" id="SM00665">
    <property type="entry name" value="B561"/>
    <property type="match status" value="1"/>
</dbReference>
<evidence type="ECO:0000256" key="4">
    <source>
        <dbReference type="ARBA" id="ARBA00022982"/>
    </source>
</evidence>
<dbReference type="InterPro" id="IPR005018">
    <property type="entry name" value="DOMON_domain"/>
</dbReference>
<keyword evidence="4" id="KW-0249">Electron transport</keyword>
<dbReference type="Pfam" id="PF16010">
    <property type="entry name" value="CDH-cyt"/>
    <property type="match status" value="1"/>
</dbReference>
<name>A0A4U0WME7_9PEZI</name>
<dbReference type="Pfam" id="PF09458">
    <property type="entry name" value="H_lectin"/>
    <property type="match status" value="3"/>
</dbReference>
<dbReference type="CDD" id="cd09630">
    <property type="entry name" value="CDH_like_cytochrome"/>
    <property type="match status" value="1"/>
</dbReference>
<evidence type="ECO:0000256" key="2">
    <source>
        <dbReference type="ARBA" id="ARBA00022448"/>
    </source>
</evidence>
<dbReference type="EMBL" id="NAJQ01000909">
    <property type="protein sequence ID" value="TKA63788.1"/>
    <property type="molecule type" value="Genomic_DNA"/>
</dbReference>
<accession>A0A4U0WME7</accession>
<keyword evidence="2" id="KW-0813">Transport</keyword>
<feature type="domain" description="Cytochrome b561" evidence="10">
    <location>
        <begin position="506"/>
        <end position="605"/>
    </location>
</feature>
<comment type="subcellular location">
    <subcellularLocation>
        <location evidence="1">Membrane</location>
    </subcellularLocation>
</comment>
<evidence type="ECO:0000259" key="10">
    <source>
        <dbReference type="SMART" id="SM00665"/>
    </source>
</evidence>
<evidence type="ECO:0000256" key="1">
    <source>
        <dbReference type="ARBA" id="ARBA00004370"/>
    </source>
</evidence>
<dbReference type="PANTHER" id="PTHR47797">
    <property type="entry name" value="DEHYDROGENASE, PUTATIVE (AFU_ORTHOLOGUE AFUA_8G05805)-RELATED"/>
    <property type="match status" value="1"/>
</dbReference>
<dbReference type="CDD" id="cd08760">
    <property type="entry name" value="Cyt_b561_FRRS1_like"/>
    <property type="match status" value="1"/>
</dbReference>
<sequence length="676" mass="72316">MVHLAKSRLDNGHFSTEEVRRREKPSLSTSRPIAFAPNHYTEPPNLAAGFSSLDISCEGPIRANLIADNITKDGFRIAIETWGRSTLYAADSTFIERKATAKECIFGQFDTQDASHSPAKSATAPRAATTRKLAVQTEPVPRKYAKPFDFPQAFKQPVEVVCWLNRLDMGSGRDHDYKIRAFADEVDEGGFTAHLNTSDNGELHGAAMCWIAFPKRKPHVDSGRFSTNDVRKRTDPRPKTTAKVKFKQRFEVVPTVLAALSMLDAAGNADLRVRVSVSDVTREGFRWTLETWGDSTLYAAGASWIALAKTCLESDICYQLNIPDTTASSGSGDIYFQLSAPTSYQWVALGQGSGMVGSNIFVMYTSADGTNVTVSPRLGTGFQQPLRDTAAQITLLEGSGVSNGVMTANVRCSNCESWSGGSMDFTGTRSNWIHAYKQGSALTSDDLAENIQQHDQSAPFNWDLSQARGGADVNPFVGSAGNTAGPTTKTAASALPSSSPLRMRTAHAICASLAFVALFPMGAILIRVSSFKNLVWIHVATQTLALLIFIVAVGLGLHMATADHQLGQAHPIIGLVLFVSLLLQPVLGIGRVAIIMGMINGGLGLQLAYAGSGAKIAYGVVAGIVGVVYLAAIVFGEVRRNKHAIGNGQDEKGRDGLDREGSGSSGERAAEGISPA</sequence>
<feature type="domain" description="DOMON" evidence="9">
    <location>
        <begin position="346"/>
        <end position="437"/>
    </location>
</feature>
<feature type="compositionally biased region" description="Basic and acidic residues" evidence="7">
    <location>
        <begin position="649"/>
        <end position="661"/>
    </location>
</feature>
<dbReference type="Proteomes" id="UP000309340">
    <property type="component" value="Unassembled WGS sequence"/>
</dbReference>
<feature type="transmembrane region" description="Helical" evidence="8">
    <location>
        <begin position="616"/>
        <end position="635"/>
    </location>
</feature>
<evidence type="ECO:0000259" key="9">
    <source>
        <dbReference type="SMART" id="SM00664"/>
    </source>
</evidence>
<dbReference type="SMART" id="SM00664">
    <property type="entry name" value="DoH"/>
    <property type="match status" value="1"/>
</dbReference>
<dbReference type="GO" id="GO:0030246">
    <property type="term" value="F:carbohydrate binding"/>
    <property type="evidence" value="ECO:0007669"/>
    <property type="project" value="InterPro"/>
</dbReference>
<feature type="region of interest" description="Disordered" evidence="7">
    <location>
        <begin position="645"/>
        <end position="676"/>
    </location>
</feature>
<feature type="transmembrane region" description="Helical" evidence="8">
    <location>
        <begin position="572"/>
        <end position="596"/>
    </location>
</feature>
<evidence type="ECO:0000256" key="3">
    <source>
        <dbReference type="ARBA" id="ARBA00022692"/>
    </source>
</evidence>
<keyword evidence="6 8" id="KW-0472">Membrane</keyword>